<dbReference type="EMBL" id="ANOH01000032">
    <property type="protein sequence ID" value="EMI58217.1"/>
    <property type="molecule type" value="Genomic_DNA"/>
</dbReference>
<dbReference type="Gene3D" id="3.40.50.2300">
    <property type="match status" value="1"/>
</dbReference>
<evidence type="ECO:0000313" key="3">
    <source>
        <dbReference type="Proteomes" id="UP000011885"/>
    </source>
</evidence>
<feature type="region of interest" description="Disordered" evidence="1">
    <location>
        <begin position="33"/>
        <end position="101"/>
    </location>
</feature>
<proteinExistence type="predicted"/>
<organism evidence="2 3">
    <name type="scientific">Rhodopirellula sallentina SM41</name>
    <dbReference type="NCBI Taxonomy" id="1263870"/>
    <lineage>
        <taxon>Bacteria</taxon>
        <taxon>Pseudomonadati</taxon>
        <taxon>Planctomycetota</taxon>
        <taxon>Planctomycetia</taxon>
        <taxon>Pirellulales</taxon>
        <taxon>Pirellulaceae</taxon>
        <taxon>Rhodopirellula</taxon>
    </lineage>
</organism>
<gene>
    <name evidence="2" type="ORF">RSSM_00349</name>
</gene>
<comment type="caution">
    <text evidence="2">The sequence shown here is derived from an EMBL/GenBank/DDBJ whole genome shotgun (WGS) entry which is preliminary data.</text>
</comment>
<feature type="compositionally biased region" description="Low complexity" evidence="1">
    <location>
        <begin position="58"/>
        <end position="77"/>
    </location>
</feature>
<feature type="compositionally biased region" description="Polar residues" evidence="1">
    <location>
        <begin position="33"/>
        <end position="48"/>
    </location>
</feature>
<name>M5U9X3_9BACT</name>
<feature type="compositionally biased region" description="Low complexity" evidence="1">
    <location>
        <begin position="90"/>
        <end position="101"/>
    </location>
</feature>
<dbReference type="AlphaFoldDB" id="M5U9X3"/>
<dbReference type="Proteomes" id="UP000011885">
    <property type="component" value="Unassembled WGS sequence"/>
</dbReference>
<evidence type="ECO:0000313" key="2">
    <source>
        <dbReference type="EMBL" id="EMI58217.1"/>
    </source>
</evidence>
<dbReference type="PATRIC" id="fig|1263870.3.peg.382"/>
<sequence>MTSLFALVLADITLLSPRSRALRTSESHVAIMNENSPAPNAGNNTDQSPAGPVSQHDSSVPPQGNSPSGNSPSGLPNRAGSPNSMLAAPGSTGNSTGGSTTNATVVVADEKPLSLLTTAGVLHHAGMRCMCARTADAVIRACGLPRPPSAETLLSEVEEIAGEVAQAIEPRRIDQPVTGVTAANPTSARSGNVELIVWDVGNDPMKVLAMLVTIRETYPDLPAVLLAEPKWAGLEKKTEQLSAATRCLFKPIDPSALVSVCEPLLWMPALQSAHRQRGSRPSRPGWVTL</sequence>
<accession>M5U9X3</accession>
<keyword evidence="3" id="KW-1185">Reference proteome</keyword>
<protein>
    <submittedName>
        <fullName evidence="2">Response regulator receiver protein</fullName>
    </submittedName>
</protein>
<reference evidence="2 3" key="1">
    <citation type="journal article" date="2013" name="Mar. Genomics">
        <title>Expression of sulfatases in Rhodopirellula baltica and the diversity of sulfatases in the genus Rhodopirellula.</title>
        <authorList>
            <person name="Wegner C.E."/>
            <person name="Richter-Heitmann T."/>
            <person name="Klindworth A."/>
            <person name="Klockow C."/>
            <person name="Richter M."/>
            <person name="Achstetter T."/>
            <person name="Glockner F.O."/>
            <person name="Harder J."/>
        </authorList>
    </citation>
    <scope>NUCLEOTIDE SEQUENCE [LARGE SCALE GENOMIC DNA]</scope>
    <source>
        <strain evidence="2 3">SM41</strain>
    </source>
</reference>
<evidence type="ECO:0000256" key="1">
    <source>
        <dbReference type="SAM" id="MobiDB-lite"/>
    </source>
</evidence>
<dbReference type="InterPro" id="IPR011006">
    <property type="entry name" value="CheY-like_superfamily"/>
</dbReference>
<dbReference type="SUPFAM" id="SSF52172">
    <property type="entry name" value="CheY-like"/>
    <property type="match status" value="1"/>
</dbReference>